<keyword evidence="2" id="KW-1185">Reference proteome</keyword>
<accession>A0ABN0WHN1</accession>
<protein>
    <submittedName>
        <fullName evidence="1">Uncharacterized protein</fullName>
    </submittedName>
</protein>
<evidence type="ECO:0000313" key="1">
    <source>
        <dbReference type="EMBL" id="GAA0337754.1"/>
    </source>
</evidence>
<name>A0ABN0WHN1_9ACTN</name>
<gene>
    <name evidence="1" type="ORF">GCM10010319_12140</name>
</gene>
<dbReference type="Proteomes" id="UP001500063">
    <property type="component" value="Unassembled WGS sequence"/>
</dbReference>
<reference evidence="1 2" key="1">
    <citation type="journal article" date="2019" name="Int. J. Syst. Evol. Microbiol.">
        <title>The Global Catalogue of Microorganisms (GCM) 10K type strain sequencing project: providing services to taxonomists for standard genome sequencing and annotation.</title>
        <authorList>
            <consortium name="The Broad Institute Genomics Platform"/>
            <consortium name="The Broad Institute Genome Sequencing Center for Infectious Disease"/>
            <person name="Wu L."/>
            <person name="Ma J."/>
        </authorList>
    </citation>
    <scope>NUCLEOTIDE SEQUENCE [LARGE SCALE GENOMIC DNA]</scope>
    <source>
        <strain evidence="1 2">JCM 4565</strain>
    </source>
</reference>
<sequence>MPVRDEAAVVNGLRSSGWWVAAGARFRSASGAGVRITVAELLPSEAGRFAADFSQALGERQATYGG</sequence>
<dbReference type="RefSeq" id="WP_344116772.1">
    <property type="nucleotide sequence ID" value="NZ_BAAABW010000007.1"/>
</dbReference>
<organism evidence="1 2">
    <name type="scientific">Streptomyces blastmyceticus</name>
    <dbReference type="NCBI Taxonomy" id="68180"/>
    <lineage>
        <taxon>Bacteria</taxon>
        <taxon>Bacillati</taxon>
        <taxon>Actinomycetota</taxon>
        <taxon>Actinomycetes</taxon>
        <taxon>Kitasatosporales</taxon>
        <taxon>Streptomycetaceae</taxon>
        <taxon>Streptomyces</taxon>
    </lineage>
</organism>
<evidence type="ECO:0000313" key="2">
    <source>
        <dbReference type="Proteomes" id="UP001500063"/>
    </source>
</evidence>
<dbReference type="EMBL" id="BAAABW010000007">
    <property type="protein sequence ID" value="GAA0337754.1"/>
    <property type="molecule type" value="Genomic_DNA"/>
</dbReference>
<comment type="caution">
    <text evidence="1">The sequence shown here is derived from an EMBL/GenBank/DDBJ whole genome shotgun (WGS) entry which is preliminary data.</text>
</comment>
<proteinExistence type="predicted"/>